<dbReference type="EMBL" id="CP002400">
    <property type="protein sequence ID" value="ADU26370.1"/>
    <property type="molecule type" value="Genomic_DNA"/>
</dbReference>
<dbReference type="PANTHER" id="PTHR32432:SF3">
    <property type="entry name" value="ETHANOLAMINE UTILIZATION PROTEIN EUTJ"/>
    <property type="match status" value="1"/>
</dbReference>
<dbReference type="Gene3D" id="3.30.1490.300">
    <property type="match status" value="1"/>
</dbReference>
<keyword evidence="2" id="KW-1185">Reference proteome</keyword>
<evidence type="ECO:0000313" key="1">
    <source>
        <dbReference type="EMBL" id="ADU26370.1"/>
    </source>
</evidence>
<evidence type="ECO:0008006" key="3">
    <source>
        <dbReference type="Google" id="ProtNLM"/>
    </source>
</evidence>
<dbReference type="Gene3D" id="3.30.420.40">
    <property type="match status" value="2"/>
</dbReference>
<name>E6U303_ETHHY</name>
<sequence length="336" mass="36557">MLFSVDVSSQFLYAVEGNANGGTVTVVNSGKMRLPEGTVEDGIVRNHAAFVMALSKLHALKNFRSTNMVMTISSSSILSRRLELPPAKPRELTLMVRNELQQVVSDTTDFVYEYSLTGDDAKAKSSINNVWAYAIPKETVDEYYSIFRSVRFKPVALDTHANSVEKLFLGENINGTAVGGKSALFVGIEHDTAEIHLFSEGQRAFSRLAPVSSEEFRLVVENAGLGNTESHSLSGLDITADEIRLDSILSGAARQYVGQLAEELQKMNQFQLRRNSANPVACVYLYGSLSEIKGLEDALGTTTGLPVQTVRSVSKVKAGDINIAEYANAIGALIRL</sequence>
<accession>E6U303</accession>
<dbReference type="Proteomes" id="UP000001551">
    <property type="component" value="Chromosome"/>
</dbReference>
<proteinExistence type="predicted"/>
<dbReference type="SUPFAM" id="SSF53067">
    <property type="entry name" value="Actin-like ATPase domain"/>
    <property type="match status" value="1"/>
</dbReference>
<dbReference type="HOGENOM" id="CLU_770984_0_0_9"/>
<dbReference type="Pfam" id="PF11104">
    <property type="entry name" value="PilM_2"/>
    <property type="match status" value="1"/>
</dbReference>
<dbReference type="PANTHER" id="PTHR32432">
    <property type="entry name" value="CELL DIVISION PROTEIN FTSA-RELATED"/>
    <property type="match status" value="1"/>
</dbReference>
<dbReference type="eggNOG" id="COG4972">
    <property type="taxonomic scope" value="Bacteria"/>
</dbReference>
<dbReference type="STRING" id="663278.Ethha_0801"/>
<gene>
    <name evidence="1" type="ordered locus">Ethha_0801</name>
</gene>
<evidence type="ECO:0000313" key="2">
    <source>
        <dbReference type="Proteomes" id="UP000001551"/>
    </source>
</evidence>
<dbReference type="InterPro" id="IPR043129">
    <property type="entry name" value="ATPase_NBD"/>
</dbReference>
<dbReference type="InterPro" id="IPR050696">
    <property type="entry name" value="FtsA/MreB"/>
</dbReference>
<dbReference type="AlphaFoldDB" id="E6U303"/>
<dbReference type="InterPro" id="IPR005883">
    <property type="entry name" value="PilM"/>
</dbReference>
<dbReference type="RefSeq" id="WP_013484740.1">
    <property type="nucleotide sequence ID" value="NC_014828.1"/>
</dbReference>
<dbReference type="KEGG" id="eha:Ethha_0801"/>
<reference evidence="1 2" key="1">
    <citation type="submission" date="2010-12" db="EMBL/GenBank/DDBJ databases">
        <title>Complete sequence of Ethanoligenens harbinense YUAN-3.</title>
        <authorList>
            <person name="Lucas S."/>
            <person name="Copeland A."/>
            <person name="Lapidus A."/>
            <person name="Cheng J.-F."/>
            <person name="Bruce D."/>
            <person name="Goodwin L."/>
            <person name="Pitluck S."/>
            <person name="Chertkov O."/>
            <person name="Misra M."/>
            <person name="Detter J.C."/>
            <person name="Han C."/>
            <person name="Tapia R."/>
            <person name="Land M."/>
            <person name="Hauser L."/>
            <person name="Jeffries C."/>
            <person name="Kyrpides N."/>
            <person name="Ivanova N."/>
            <person name="Mikhailova N."/>
            <person name="Wang A."/>
            <person name="Mouttaki H."/>
            <person name="He Z."/>
            <person name="Zhou J."/>
            <person name="Hemme C.L."/>
            <person name="Woyke T."/>
        </authorList>
    </citation>
    <scope>NUCLEOTIDE SEQUENCE [LARGE SCALE GENOMIC DNA]</scope>
    <source>
        <strain evidence="2">DSM 18485 / JCM 12961 / CGMCC 1.5033 / YUAN-3</strain>
    </source>
</reference>
<protein>
    <recommendedName>
        <fullName evidence="3">Pilus assembly protein PilM</fullName>
    </recommendedName>
</protein>
<organism evidence="1 2">
    <name type="scientific">Ethanoligenens harbinense (strain DSM 18485 / JCM 12961 / CGMCC 1.5033 / YUAN-3)</name>
    <dbReference type="NCBI Taxonomy" id="663278"/>
    <lineage>
        <taxon>Bacteria</taxon>
        <taxon>Bacillati</taxon>
        <taxon>Bacillota</taxon>
        <taxon>Clostridia</taxon>
        <taxon>Eubacteriales</taxon>
        <taxon>Oscillospiraceae</taxon>
        <taxon>Ethanoligenens</taxon>
    </lineage>
</organism>